<dbReference type="Gene3D" id="3.15.20.10">
    <property type="entry name" value="Bactericidal permeability-increasing protein, domain 2"/>
    <property type="match status" value="1"/>
</dbReference>
<evidence type="ECO:0000259" key="1">
    <source>
        <dbReference type="SMART" id="SM00328"/>
    </source>
</evidence>
<dbReference type="EMBL" id="JACDTQ010002515">
    <property type="protein sequence ID" value="KAF5917868.1"/>
    <property type="molecule type" value="Genomic_DNA"/>
</dbReference>
<evidence type="ECO:0000313" key="2">
    <source>
        <dbReference type="EMBL" id="KAF5917868.1"/>
    </source>
</evidence>
<dbReference type="PANTHER" id="PTHR47395:SF1">
    <property type="entry name" value="BPI FOLD-CONTAINING FAMILY B MEMBER 1"/>
    <property type="match status" value="1"/>
</dbReference>
<dbReference type="GO" id="GO:0034144">
    <property type="term" value="P:negative regulation of toll-like receptor 4 signaling pathway"/>
    <property type="evidence" value="ECO:0007669"/>
    <property type="project" value="TreeGrafter"/>
</dbReference>
<dbReference type="PIRSF" id="PIRSF037186">
    <property type="entry name" value="PLUNC_long_form"/>
    <property type="match status" value="1"/>
</dbReference>
<evidence type="ECO:0000313" key="3">
    <source>
        <dbReference type="Proteomes" id="UP000551758"/>
    </source>
</evidence>
<feature type="non-terminal residue" evidence="2">
    <location>
        <position position="483"/>
    </location>
</feature>
<dbReference type="SUPFAM" id="SSF55394">
    <property type="entry name" value="Bactericidal permeability-increasing protein, BPI"/>
    <property type="match status" value="2"/>
</dbReference>
<protein>
    <recommendedName>
        <fullName evidence="1">Lipid-binding serum glycoprotein N-terminal domain-containing protein</fullName>
    </recommendedName>
</protein>
<dbReference type="PANTHER" id="PTHR47395">
    <property type="entry name" value="BPI FOLD-CONTAINING FAMILY B MEMBER 1"/>
    <property type="match status" value="1"/>
</dbReference>
<dbReference type="InterPro" id="IPR001124">
    <property type="entry name" value="Lipid-bd_serum_glycop_C"/>
</dbReference>
<dbReference type="InterPro" id="IPR017943">
    <property type="entry name" value="Bactericidal_perm-incr_a/b_dom"/>
</dbReference>
<feature type="domain" description="Lipid-binding serum glycoprotein N-terminal" evidence="1">
    <location>
        <begin position="47"/>
        <end position="265"/>
    </location>
</feature>
<dbReference type="GO" id="GO:0070062">
    <property type="term" value="C:extracellular exosome"/>
    <property type="evidence" value="ECO:0007669"/>
    <property type="project" value="TreeGrafter"/>
</dbReference>
<dbReference type="Proteomes" id="UP000551758">
    <property type="component" value="Unassembled WGS sequence"/>
</dbReference>
<dbReference type="SMART" id="SM00328">
    <property type="entry name" value="BPI1"/>
    <property type="match status" value="1"/>
</dbReference>
<dbReference type="Pfam" id="PF02886">
    <property type="entry name" value="LBP_BPI_CETP_C"/>
    <property type="match status" value="1"/>
</dbReference>
<proteinExistence type="predicted"/>
<organism evidence="2 3">
    <name type="scientific">Diceros bicornis minor</name>
    <name type="common">South-central black rhinoceros</name>
    <dbReference type="NCBI Taxonomy" id="77932"/>
    <lineage>
        <taxon>Eukaryota</taxon>
        <taxon>Metazoa</taxon>
        <taxon>Chordata</taxon>
        <taxon>Craniata</taxon>
        <taxon>Vertebrata</taxon>
        <taxon>Euteleostomi</taxon>
        <taxon>Mammalia</taxon>
        <taxon>Eutheria</taxon>
        <taxon>Laurasiatheria</taxon>
        <taxon>Perissodactyla</taxon>
        <taxon>Rhinocerotidae</taxon>
        <taxon>Diceros</taxon>
    </lineage>
</organism>
<keyword evidence="3" id="KW-1185">Reference proteome</keyword>
<name>A0A7J7EQ81_DICBM</name>
<reference evidence="2 3" key="1">
    <citation type="journal article" date="2020" name="Mol. Biol. Evol.">
        <title>Interspecific Gene Flow and the Evolution of Specialization in Black and White Rhinoceros.</title>
        <authorList>
            <person name="Moodley Y."/>
            <person name="Westbury M.V."/>
            <person name="Russo I.M."/>
            <person name="Gopalakrishnan S."/>
            <person name="Rakotoarivelo A."/>
            <person name="Olsen R.A."/>
            <person name="Prost S."/>
            <person name="Tunstall T."/>
            <person name="Ryder O.A."/>
            <person name="Dalen L."/>
            <person name="Bruford M.W."/>
        </authorList>
    </citation>
    <scope>NUCLEOTIDE SEQUENCE [LARGE SCALE GENOMIC DNA]</scope>
    <source>
        <strain evidence="2">SBR-YM</strain>
        <tissue evidence="2">Skin</tissue>
    </source>
</reference>
<dbReference type="Gene3D" id="3.15.10.10">
    <property type="entry name" value="Bactericidal permeability-increasing protein, domain 1"/>
    <property type="match status" value="1"/>
</dbReference>
<dbReference type="CDD" id="cd00025">
    <property type="entry name" value="BPI1"/>
    <property type="match status" value="1"/>
</dbReference>
<gene>
    <name evidence="2" type="ORF">HPG69_010021</name>
</gene>
<sequence length="483" mass="52688">ACPLLLLTPKKMASPQTFTLLCGLLAATLAGATLSPAAVLSLSPEVIEEKLTQKLKDHDAVDILRRLPLLRTIQTKPAGGILGSVVNFILKYIIWLKVTSAYVLQLQIQPSADSQELVVKVPLDMVAGFNTPLVKSIVEMHMETDTQAIIQVQTSERGPSLVLSNCSNSQAGLRISLLRRFSFLVNSLADKVMSVLVPTLPTLVRSQLCPVIKAAFEDMREDLLRLVRVPLYLGSDHLEFDLLSPAIKDNAIQLNLWAKSLDSQGEVTKWFNESAVPLTMPTPDGEPFSLTVRQDVVKAAVAALDPPEALMVLLDYVLPELARRLKSSIKVISEQAADQLGPTQIVRIMTLETPELLLDQGMAKVAQLIVLEMFATSEVHRPFFTLGIEASSEAQFYTKGDRLMLNLNKISANRIHLMNSGIGLFNPELLKDITAEILTSALLPNENGKLRSGIPVPMVKALGFEAVSCSLTNDALVVTPAYS</sequence>
<dbReference type="AlphaFoldDB" id="A0A7J7EQ81"/>
<dbReference type="InterPro" id="IPR021193">
    <property type="entry name" value="Bpifb1"/>
</dbReference>
<dbReference type="GO" id="GO:0002227">
    <property type="term" value="P:innate immune response in mucosa"/>
    <property type="evidence" value="ECO:0007669"/>
    <property type="project" value="TreeGrafter"/>
</dbReference>
<dbReference type="Pfam" id="PF01273">
    <property type="entry name" value="LBP_BPI_CETP"/>
    <property type="match status" value="1"/>
</dbReference>
<comment type="caution">
    <text evidence="2">The sequence shown here is derived from an EMBL/GenBank/DDBJ whole genome shotgun (WGS) entry which is preliminary data.</text>
</comment>
<dbReference type="GO" id="GO:0008289">
    <property type="term" value="F:lipid binding"/>
    <property type="evidence" value="ECO:0007669"/>
    <property type="project" value="InterPro"/>
</dbReference>
<accession>A0A7J7EQ81</accession>
<dbReference type="InterPro" id="IPR017942">
    <property type="entry name" value="Lipid-bd_serum_glycop_N"/>
</dbReference>